<protein>
    <submittedName>
        <fullName evidence="1">Uncharacterized protein</fullName>
    </submittedName>
</protein>
<reference evidence="1 2" key="1">
    <citation type="journal article" date="2024" name="BMC Genomics">
        <title>De novo assembly and annotation of Popillia japonica's genome with initial clues to its potential as an invasive pest.</title>
        <authorList>
            <person name="Cucini C."/>
            <person name="Boschi S."/>
            <person name="Funari R."/>
            <person name="Cardaioli E."/>
            <person name="Iannotti N."/>
            <person name="Marturano G."/>
            <person name="Paoli F."/>
            <person name="Bruttini M."/>
            <person name="Carapelli A."/>
            <person name="Frati F."/>
            <person name="Nardi F."/>
        </authorList>
    </citation>
    <scope>NUCLEOTIDE SEQUENCE [LARGE SCALE GENOMIC DNA]</scope>
    <source>
        <strain evidence="1">DMR45628</strain>
    </source>
</reference>
<dbReference type="EMBL" id="JASPKY010000233">
    <property type="protein sequence ID" value="KAK9718017.1"/>
    <property type="molecule type" value="Genomic_DNA"/>
</dbReference>
<keyword evidence="2" id="KW-1185">Reference proteome</keyword>
<dbReference type="AlphaFoldDB" id="A0AAW1KIG6"/>
<name>A0AAW1KIG6_POPJA</name>
<evidence type="ECO:0000313" key="2">
    <source>
        <dbReference type="Proteomes" id="UP001458880"/>
    </source>
</evidence>
<proteinExistence type="predicted"/>
<dbReference type="Proteomes" id="UP001458880">
    <property type="component" value="Unassembled WGS sequence"/>
</dbReference>
<organism evidence="1 2">
    <name type="scientific">Popillia japonica</name>
    <name type="common">Japanese beetle</name>
    <dbReference type="NCBI Taxonomy" id="7064"/>
    <lineage>
        <taxon>Eukaryota</taxon>
        <taxon>Metazoa</taxon>
        <taxon>Ecdysozoa</taxon>
        <taxon>Arthropoda</taxon>
        <taxon>Hexapoda</taxon>
        <taxon>Insecta</taxon>
        <taxon>Pterygota</taxon>
        <taxon>Neoptera</taxon>
        <taxon>Endopterygota</taxon>
        <taxon>Coleoptera</taxon>
        <taxon>Polyphaga</taxon>
        <taxon>Scarabaeiformia</taxon>
        <taxon>Scarabaeidae</taxon>
        <taxon>Rutelinae</taxon>
        <taxon>Popillia</taxon>
    </lineage>
</organism>
<gene>
    <name evidence="1" type="ORF">QE152_g23427</name>
</gene>
<evidence type="ECO:0000313" key="1">
    <source>
        <dbReference type="EMBL" id="KAK9718017.1"/>
    </source>
</evidence>
<accession>A0AAW1KIG6</accession>
<sequence length="107" mass="11774">MDQDICILCHPDALIQLFQHLRKNILASEEIKAHTTILGFVTGSLGSSKNCCLQLDQDICILCHPDALIQLFQHLRKNILASEEIKAHTTILGFVTGSLGSSKNCCL</sequence>
<comment type="caution">
    <text evidence="1">The sequence shown here is derived from an EMBL/GenBank/DDBJ whole genome shotgun (WGS) entry which is preliminary data.</text>
</comment>